<name>A0A7W8QFP1_PARAM</name>
<comment type="similarity">
    <text evidence="1">Belongs to the glycosyl hydrolase 25 family.</text>
</comment>
<dbReference type="Pfam" id="PF01183">
    <property type="entry name" value="Glyco_hydro_25"/>
    <property type="match status" value="1"/>
</dbReference>
<comment type="caution">
    <text evidence="2">The sequence shown here is derived from an EMBL/GenBank/DDBJ whole genome shotgun (WGS) entry which is preliminary data.</text>
</comment>
<dbReference type="SUPFAM" id="SSF51445">
    <property type="entry name" value="(Trans)glycosidases"/>
    <property type="match status" value="1"/>
</dbReference>
<gene>
    <name evidence="2" type="ORF">HDG40_007329</name>
</gene>
<evidence type="ECO:0000313" key="2">
    <source>
        <dbReference type="EMBL" id="MBB5429134.1"/>
    </source>
</evidence>
<proteinExistence type="inferred from homology"/>
<dbReference type="PANTHER" id="PTHR34135:SF2">
    <property type="entry name" value="LYSOZYME"/>
    <property type="match status" value="1"/>
</dbReference>
<reference evidence="2 3" key="1">
    <citation type="submission" date="2020-08" db="EMBL/GenBank/DDBJ databases">
        <title>Genomic Encyclopedia of Type Strains, Phase IV (KMG-V): Genome sequencing to study the core and pangenomes of soil and plant-associated prokaryotes.</title>
        <authorList>
            <person name="Whitman W."/>
        </authorList>
    </citation>
    <scope>NUCLEOTIDE SEQUENCE [LARGE SCALE GENOMIC DNA]</scope>
    <source>
        <strain evidence="2 3">JPY158</strain>
    </source>
</reference>
<evidence type="ECO:0000313" key="3">
    <source>
        <dbReference type="Proteomes" id="UP000592780"/>
    </source>
</evidence>
<dbReference type="AlphaFoldDB" id="A0A7W8QFP1"/>
<dbReference type="InterPro" id="IPR002053">
    <property type="entry name" value="Glyco_hydro_25"/>
</dbReference>
<dbReference type="GO" id="GO:0016998">
    <property type="term" value="P:cell wall macromolecule catabolic process"/>
    <property type="evidence" value="ECO:0007669"/>
    <property type="project" value="InterPro"/>
</dbReference>
<sequence length="221" mass="25052">MKLAIAIISSIISMAAISSEFDRPWSNPEIALVIDPYAANSINWDALKDENRVVAVIHKSTIGLTGIDPKYFERKADAKRRGYLWGSYHWGVAGDPIKQADHYIDTVKPSDNELIALDLEDVHSSKLMNADEAVLFIKRVKERTGRFPVLYTNHASAKYISQRLPDVAFKDSPLWYARFKPNVTDFPHGVWSTYTLWQFSSEILPQLRVPGTKSDMDINVL</sequence>
<dbReference type="PANTHER" id="PTHR34135">
    <property type="entry name" value="LYSOZYME"/>
    <property type="match status" value="1"/>
</dbReference>
<protein>
    <submittedName>
        <fullName evidence="2">GH25 family lysozyme M1 (1,4-beta-N-acetylmuramidase)</fullName>
    </submittedName>
</protein>
<accession>A0A7W8QFP1</accession>
<dbReference type="CDD" id="cd00599">
    <property type="entry name" value="GH25_muramidase"/>
    <property type="match status" value="1"/>
</dbReference>
<dbReference type="GO" id="GO:0003796">
    <property type="term" value="F:lysozyme activity"/>
    <property type="evidence" value="ECO:0007669"/>
    <property type="project" value="InterPro"/>
</dbReference>
<dbReference type="Proteomes" id="UP000592780">
    <property type="component" value="Unassembled WGS sequence"/>
</dbReference>
<dbReference type="PROSITE" id="PS51904">
    <property type="entry name" value="GLYCOSYL_HYDROL_F25_2"/>
    <property type="match status" value="1"/>
</dbReference>
<dbReference type="Gene3D" id="3.20.20.80">
    <property type="entry name" value="Glycosidases"/>
    <property type="match status" value="1"/>
</dbReference>
<dbReference type="GO" id="GO:0009253">
    <property type="term" value="P:peptidoglycan catabolic process"/>
    <property type="evidence" value="ECO:0007669"/>
    <property type="project" value="InterPro"/>
</dbReference>
<evidence type="ECO:0000256" key="1">
    <source>
        <dbReference type="ARBA" id="ARBA00010646"/>
    </source>
</evidence>
<dbReference type="OrthoDB" id="9802228at2"/>
<dbReference type="InterPro" id="IPR017853">
    <property type="entry name" value="GH"/>
</dbReference>
<organism evidence="2 3">
    <name type="scientific">Paraburkholderia atlantica</name>
    <dbReference type="NCBI Taxonomy" id="2654982"/>
    <lineage>
        <taxon>Bacteria</taxon>
        <taxon>Pseudomonadati</taxon>
        <taxon>Pseudomonadota</taxon>
        <taxon>Betaproteobacteria</taxon>
        <taxon>Burkholderiales</taxon>
        <taxon>Burkholderiaceae</taxon>
        <taxon>Paraburkholderia</taxon>
    </lineage>
</organism>
<dbReference type="GO" id="GO:0016052">
    <property type="term" value="P:carbohydrate catabolic process"/>
    <property type="evidence" value="ECO:0007669"/>
    <property type="project" value="TreeGrafter"/>
</dbReference>
<dbReference type="EMBL" id="JACHDD010000019">
    <property type="protein sequence ID" value="MBB5429134.1"/>
    <property type="molecule type" value="Genomic_DNA"/>
</dbReference>
<dbReference type="RefSeq" id="WP_026228635.1">
    <property type="nucleotide sequence ID" value="NZ_JACHDD010000019.1"/>
</dbReference>
<keyword evidence="3" id="KW-1185">Reference proteome</keyword>